<evidence type="ECO:0000313" key="1">
    <source>
        <dbReference type="EMBL" id="MEU3787840.1"/>
    </source>
</evidence>
<accession>A0ABV2ZZ32</accession>
<protein>
    <submittedName>
        <fullName evidence="1">Uncharacterized protein</fullName>
    </submittedName>
</protein>
<gene>
    <name evidence="1" type="ORF">AB0E89_46310</name>
</gene>
<sequence>MSVPLHAIERAIQDPTAHRGRRCRTAPDLFAEDFAEAGFKAVDLGGEAGVCGRLPGLERDAYFIPEAPDFGDPTSCLGGADRPCLIRLTTLRVVERDPAGEQA</sequence>
<keyword evidence="2" id="KW-1185">Reference proteome</keyword>
<evidence type="ECO:0000313" key="2">
    <source>
        <dbReference type="Proteomes" id="UP001550739"/>
    </source>
</evidence>
<proteinExistence type="predicted"/>
<name>A0ABV2ZZ32_9ACTN</name>
<dbReference type="Proteomes" id="UP001550739">
    <property type="component" value="Unassembled WGS sequence"/>
</dbReference>
<reference evidence="1 2" key="1">
    <citation type="submission" date="2024-06" db="EMBL/GenBank/DDBJ databases">
        <title>The Natural Products Discovery Center: Release of the First 8490 Sequenced Strains for Exploring Actinobacteria Biosynthetic Diversity.</title>
        <authorList>
            <person name="Kalkreuter E."/>
            <person name="Kautsar S.A."/>
            <person name="Yang D."/>
            <person name="Bader C.D."/>
            <person name="Teijaro C.N."/>
            <person name="Fluegel L."/>
            <person name="Davis C.M."/>
            <person name="Simpson J.R."/>
            <person name="Lauterbach L."/>
            <person name="Steele A.D."/>
            <person name="Gui C."/>
            <person name="Meng S."/>
            <person name="Li G."/>
            <person name="Viehrig K."/>
            <person name="Ye F."/>
            <person name="Su P."/>
            <person name="Kiefer A.F."/>
            <person name="Nichols A."/>
            <person name="Cepeda A.J."/>
            <person name="Yan W."/>
            <person name="Fan B."/>
            <person name="Jiang Y."/>
            <person name="Adhikari A."/>
            <person name="Zheng C.-J."/>
            <person name="Schuster L."/>
            <person name="Cowan T.M."/>
            <person name="Smanski M.J."/>
            <person name="Chevrette M.G."/>
            <person name="De Carvalho L.P.S."/>
            <person name="Shen B."/>
        </authorList>
    </citation>
    <scope>NUCLEOTIDE SEQUENCE [LARGE SCALE GENOMIC DNA]</scope>
    <source>
        <strain evidence="1 2">NPDC033843</strain>
    </source>
</reference>
<dbReference type="EMBL" id="JBEZVE010000055">
    <property type="protein sequence ID" value="MEU3787840.1"/>
    <property type="molecule type" value="Genomic_DNA"/>
</dbReference>
<comment type="caution">
    <text evidence="1">The sequence shown here is derived from an EMBL/GenBank/DDBJ whole genome shotgun (WGS) entry which is preliminary data.</text>
</comment>
<dbReference type="RefSeq" id="WP_361710545.1">
    <property type="nucleotide sequence ID" value="NZ_JBEZVE010000055.1"/>
</dbReference>
<organism evidence="1 2">
    <name type="scientific">Streptomyces sp. 900129855</name>
    <dbReference type="NCBI Taxonomy" id="3155129"/>
    <lineage>
        <taxon>Bacteria</taxon>
        <taxon>Bacillati</taxon>
        <taxon>Actinomycetota</taxon>
        <taxon>Actinomycetes</taxon>
        <taxon>Kitasatosporales</taxon>
        <taxon>Streptomycetaceae</taxon>
        <taxon>Streptomyces</taxon>
    </lineage>
</organism>